<dbReference type="InterPro" id="IPR051957">
    <property type="entry name" value="CRISP-LCCL_domain"/>
</dbReference>
<gene>
    <name evidence="4" type="ORF">CB0940_09890</name>
    <name evidence="5" type="ORF">RHO25_010416</name>
</gene>
<feature type="transmembrane region" description="Helical" evidence="2">
    <location>
        <begin position="341"/>
        <end position="358"/>
    </location>
</feature>
<evidence type="ECO:0000313" key="5">
    <source>
        <dbReference type="EMBL" id="WPB05762.1"/>
    </source>
</evidence>
<evidence type="ECO:0000256" key="1">
    <source>
        <dbReference type="SAM" id="MobiDB-lite"/>
    </source>
</evidence>
<dbReference type="Pfam" id="PF03815">
    <property type="entry name" value="LCCL"/>
    <property type="match status" value="1"/>
</dbReference>
<feature type="compositionally biased region" description="Polar residues" evidence="1">
    <location>
        <begin position="16"/>
        <end position="27"/>
    </location>
</feature>
<dbReference type="InterPro" id="IPR036609">
    <property type="entry name" value="LCCL_sf"/>
</dbReference>
<evidence type="ECO:0000259" key="3">
    <source>
        <dbReference type="PROSITE" id="PS50820"/>
    </source>
</evidence>
<accession>A0A2G5HIC4</accession>
<dbReference type="Gene3D" id="2.170.130.20">
    <property type="entry name" value="LCCL-like domain"/>
    <property type="match status" value="1"/>
</dbReference>
<proteinExistence type="predicted"/>
<dbReference type="PROSITE" id="PS50820">
    <property type="entry name" value="LCCL"/>
    <property type="match status" value="1"/>
</dbReference>
<feature type="transmembrane region" description="Helical" evidence="2">
    <location>
        <begin position="317"/>
        <end position="335"/>
    </location>
</feature>
<keyword evidence="2" id="KW-0472">Membrane</keyword>
<dbReference type="SUPFAM" id="SSF69848">
    <property type="entry name" value="LCCL domain"/>
    <property type="match status" value="1"/>
</dbReference>
<feature type="compositionally biased region" description="Basic and acidic residues" evidence="1">
    <location>
        <begin position="28"/>
        <end position="39"/>
    </location>
</feature>
<feature type="region of interest" description="Disordered" evidence="1">
    <location>
        <begin position="1"/>
        <end position="80"/>
    </location>
</feature>
<sequence length="706" mass="77893">MASRYESSSTDEEAHFSSSSSNGYTTHNDIHTDRYRDSPSDTDDDETIGPDAPLRRRAPADDFDPSPARPRPSLQNKLGDRIPKPLKKAWAATVTWVKGPDPPRIYTIKPFFPSFQHLPINLLDRYTPKRIHRFWLLVGAIASWLLVFSLLLHRSAFAAQIPGYGTPIRLSCAARYWGDDNRCGLNGNLCRPFSNASLAFRCPADCHKVLTQGHAVGDQMVTYKPLVIGGPKEEQTGFEDGIVDNAIYRGDSFICASAVHAGFIRDIEGGCGVLTLTGEQSILPSVNRNSIESTGFASYFPHTFGFLSGTRTQCKDLRWPALAPTLIFTILVSLFTTDPAVHFWSIFVALFFHVALVSDPPANTTYYGLLSIAFGRFLPACFCAYVTYRFTSKRSLTGLTAQVEKTILWLGPAWVGSLNNYTFDRIPIQRLTPHDLKAQPGAVPALITIVLAIFFIALGQAWAFRVEGRMPRYLAIYGSMVAALLIFLAIPGLSLRIHHYILALLLLPGTSFQNRPSLIYQGLLLGLFINGVARWGFASIVELPAELLQGTAQHSLLPAISALAIGAKNITFNMGSLPIFDEKLGITYDGVSVLVNDVERFRGFRDDSSYWDGDGLVGTGNYTWTWKRHHLGRSEPGMLPIASSSDIDDFAEEGAGIRESDSQSAVPEYFRFAYMSGSRTADFTKAGTWTADGDWIPMKDGTSEPQ</sequence>
<feature type="transmembrane region" description="Helical" evidence="2">
    <location>
        <begin position="441"/>
        <end position="462"/>
    </location>
</feature>
<reference evidence="5 7" key="2">
    <citation type="submission" date="2023-09" db="EMBL/GenBank/DDBJ databases">
        <title>Complete-Gapless Cercospora beticola genome.</title>
        <authorList>
            <person name="Wyatt N.A."/>
            <person name="Spanner R.E."/>
            <person name="Bolton M.D."/>
        </authorList>
    </citation>
    <scope>NUCLEOTIDE SEQUENCE [LARGE SCALE GENOMIC DNA]</scope>
    <source>
        <strain evidence="5">Cb09-40</strain>
    </source>
</reference>
<evidence type="ECO:0000256" key="2">
    <source>
        <dbReference type="SAM" id="Phobius"/>
    </source>
</evidence>
<dbReference type="EMBL" id="LKMD01000106">
    <property type="protein sequence ID" value="PIA92255.1"/>
    <property type="molecule type" value="Genomic_DNA"/>
</dbReference>
<reference evidence="4 6" key="1">
    <citation type="submission" date="2015-10" db="EMBL/GenBank/DDBJ databases">
        <title>The cercosporin biosynthetic gene cluster was horizontally transferred to several fungal lineages and shown to be expanded in Cercospora beticola based on microsynteny with recipient genomes.</title>
        <authorList>
            <person name="De Jonge R."/>
            <person name="Ebert M.K."/>
            <person name="Suttle J.C."/>
            <person name="Jurick Ii W.M."/>
            <person name="Secor G.A."/>
            <person name="Thomma B.P."/>
            <person name="Van De Peer Y."/>
            <person name="Bolton M.D."/>
        </authorList>
    </citation>
    <scope>NUCLEOTIDE SEQUENCE [LARGE SCALE GENOMIC DNA]</scope>
    <source>
        <strain evidence="4 6">09-40</strain>
    </source>
</reference>
<dbReference type="EMBL" id="CP134190">
    <property type="protein sequence ID" value="WPB05762.1"/>
    <property type="molecule type" value="Genomic_DNA"/>
</dbReference>
<keyword evidence="2" id="KW-1133">Transmembrane helix</keyword>
<evidence type="ECO:0000313" key="6">
    <source>
        <dbReference type="Proteomes" id="UP000230605"/>
    </source>
</evidence>
<feature type="transmembrane region" description="Helical" evidence="2">
    <location>
        <begin position="474"/>
        <end position="498"/>
    </location>
</feature>
<dbReference type="AlphaFoldDB" id="A0A2G5HIC4"/>
<dbReference type="PANTHER" id="PTHR31331">
    <property type="entry name" value="LCCL DOMAIN PROTEIN (AFU_ORTHOLOGUE AFUA_5G08630)"/>
    <property type="match status" value="1"/>
</dbReference>
<organism evidence="4 6">
    <name type="scientific">Cercospora beticola</name>
    <name type="common">Sugarbeet leaf spot fungus</name>
    <dbReference type="NCBI Taxonomy" id="122368"/>
    <lineage>
        <taxon>Eukaryota</taxon>
        <taxon>Fungi</taxon>
        <taxon>Dikarya</taxon>
        <taxon>Ascomycota</taxon>
        <taxon>Pezizomycotina</taxon>
        <taxon>Dothideomycetes</taxon>
        <taxon>Dothideomycetidae</taxon>
        <taxon>Mycosphaerellales</taxon>
        <taxon>Mycosphaerellaceae</taxon>
        <taxon>Cercospora</taxon>
    </lineage>
</organism>
<feature type="transmembrane region" description="Helical" evidence="2">
    <location>
        <begin position="365"/>
        <end position="388"/>
    </location>
</feature>
<feature type="transmembrane region" description="Helical" evidence="2">
    <location>
        <begin position="134"/>
        <end position="152"/>
    </location>
</feature>
<dbReference type="Proteomes" id="UP000230605">
    <property type="component" value="Chromosome 7"/>
</dbReference>
<name>A0A2G5HIC4_CERBT</name>
<feature type="domain" description="LCCL" evidence="3">
    <location>
        <begin position="242"/>
        <end position="293"/>
    </location>
</feature>
<dbReference type="InterPro" id="IPR004043">
    <property type="entry name" value="LCCL"/>
</dbReference>
<protein>
    <submittedName>
        <fullName evidence="4">Hypotheticalsprotein</fullName>
    </submittedName>
</protein>
<keyword evidence="2" id="KW-0812">Transmembrane</keyword>
<dbReference type="Proteomes" id="UP001302367">
    <property type="component" value="Chromosome 7"/>
</dbReference>
<dbReference type="OrthoDB" id="441660at2759"/>
<dbReference type="PANTHER" id="PTHR31331:SF8">
    <property type="entry name" value="LCCL DOMAIN PROTEIN (AFU_ORTHOLOGUE AFUA_5G02970)"/>
    <property type="match status" value="1"/>
</dbReference>
<evidence type="ECO:0000313" key="4">
    <source>
        <dbReference type="EMBL" id="PIA92255.1"/>
    </source>
</evidence>
<evidence type="ECO:0000313" key="7">
    <source>
        <dbReference type="Proteomes" id="UP001302367"/>
    </source>
</evidence>
<keyword evidence="7" id="KW-1185">Reference proteome</keyword>